<evidence type="ECO:0000256" key="4">
    <source>
        <dbReference type="ARBA" id="ARBA00022692"/>
    </source>
</evidence>
<evidence type="ECO:0000256" key="12">
    <source>
        <dbReference type="SAM" id="Phobius"/>
    </source>
</evidence>
<evidence type="ECO:0000256" key="11">
    <source>
        <dbReference type="RuleBase" id="RU000679"/>
    </source>
</evidence>
<dbReference type="Gene3D" id="2.60.470.10">
    <property type="entry name" value="Acid-sensing ion channels like domains"/>
    <property type="match status" value="1"/>
</dbReference>
<keyword evidence="3 11" id="KW-0894">Sodium channel</keyword>
<dbReference type="OMA" id="ASCAWEN"/>
<keyword evidence="10 11" id="KW-0407">Ion channel</keyword>
<comment type="similarity">
    <text evidence="11">Belongs to the amiloride-sensitive sodium channel (TC 1.A.6) family.</text>
</comment>
<dbReference type="EnsemblMetazoa" id="G16295.1">
    <property type="protein sequence ID" value="G16295.1:cds"/>
    <property type="gene ID" value="G16295"/>
</dbReference>
<protein>
    <submittedName>
        <fullName evidence="13">Uncharacterized protein</fullName>
    </submittedName>
</protein>
<keyword evidence="2 11" id="KW-0813">Transport</keyword>
<evidence type="ECO:0000256" key="3">
    <source>
        <dbReference type="ARBA" id="ARBA00022461"/>
    </source>
</evidence>
<evidence type="ECO:0000256" key="2">
    <source>
        <dbReference type="ARBA" id="ARBA00022448"/>
    </source>
</evidence>
<proteinExistence type="inferred from homology"/>
<keyword evidence="7 11" id="KW-0406">Ion transport</keyword>
<evidence type="ECO:0000256" key="10">
    <source>
        <dbReference type="ARBA" id="ARBA00023303"/>
    </source>
</evidence>
<dbReference type="Proteomes" id="UP000005408">
    <property type="component" value="Unassembled WGS sequence"/>
</dbReference>
<dbReference type="PANTHER" id="PTHR11690">
    <property type="entry name" value="AMILORIDE-SENSITIVE SODIUM CHANNEL-RELATED"/>
    <property type="match status" value="1"/>
</dbReference>
<dbReference type="Pfam" id="PF00858">
    <property type="entry name" value="ASC"/>
    <property type="match status" value="1"/>
</dbReference>
<dbReference type="GO" id="GO:0015280">
    <property type="term" value="F:ligand-gated sodium channel activity"/>
    <property type="evidence" value="ECO:0007669"/>
    <property type="project" value="TreeGrafter"/>
</dbReference>
<feature type="transmembrane region" description="Helical" evidence="12">
    <location>
        <begin position="41"/>
        <end position="59"/>
    </location>
</feature>
<reference evidence="13" key="1">
    <citation type="submission" date="2022-08" db="UniProtKB">
        <authorList>
            <consortium name="EnsemblMetazoa"/>
        </authorList>
    </citation>
    <scope>IDENTIFICATION</scope>
    <source>
        <strain evidence="13">05x7-T-G4-1.051#20</strain>
    </source>
</reference>
<dbReference type="PANTHER" id="PTHR11690:SF248">
    <property type="entry name" value="PICKPOCKET 17, ISOFORM A"/>
    <property type="match status" value="1"/>
</dbReference>
<keyword evidence="4 11" id="KW-0812">Transmembrane</keyword>
<keyword evidence="5 12" id="KW-1133">Transmembrane helix</keyword>
<evidence type="ECO:0000256" key="5">
    <source>
        <dbReference type="ARBA" id="ARBA00022989"/>
    </source>
</evidence>
<evidence type="ECO:0000256" key="6">
    <source>
        <dbReference type="ARBA" id="ARBA00023053"/>
    </source>
</evidence>
<evidence type="ECO:0000313" key="13">
    <source>
        <dbReference type="EnsemblMetazoa" id="G16295.1:cds"/>
    </source>
</evidence>
<sequence length="474" mass="54495">MDTAPQPEVNSIRALWIHYRDSATLHGLSHISGRRTCTRGVIWFMLVMAMGISLTMTLYDLKEQYFSYPTLTMLNIKMSHELEFPAVTLCNISPYKMSKLNPDEAMLDYLKRESNMGSFLPPMNFSDSKYKLLFKNVEEDWLYNVSFNINDLFIACKWKETLYFDCTKLFIPYKTEWGLCFSFNGLDSPEIHKIGYVGSILGLSFFIHVNQSDYVYARNMGAGLKIVLHAHNEEPNVMDSGYLVPPGTTTYIPIERKEYKFLPSPFKAFGKEYCLDTESAGFQNHLKHHRLYSYSGCLRECKERFAFQKCQCRNHHDLGDAEPICSIERDYNCHKPAREEFNGNVTLQAACGCSIPCSLTEYTTRISHATFPANLYEDWIKENFGYTSIRENIMEVRLYYESLVYKTFEKVQKITFIDILASIGGQMGIFLGASVLTLSELMEVMVMSIVVLLQKMFRPTSLAPMPVSPAKNNQ</sequence>
<dbReference type="InterPro" id="IPR001873">
    <property type="entry name" value="ENaC"/>
</dbReference>
<keyword evidence="8 12" id="KW-0472">Membrane</keyword>
<evidence type="ECO:0000313" key="14">
    <source>
        <dbReference type="Proteomes" id="UP000005408"/>
    </source>
</evidence>
<dbReference type="AlphaFoldDB" id="A0A8W8J1A8"/>
<name>A0A8W8J1A8_MAGGI</name>
<comment type="subcellular location">
    <subcellularLocation>
        <location evidence="1">Membrane</location>
        <topology evidence="1">Multi-pass membrane protein</topology>
    </subcellularLocation>
</comment>
<keyword evidence="14" id="KW-1185">Reference proteome</keyword>
<organism evidence="13 14">
    <name type="scientific">Magallana gigas</name>
    <name type="common">Pacific oyster</name>
    <name type="synonym">Crassostrea gigas</name>
    <dbReference type="NCBI Taxonomy" id="29159"/>
    <lineage>
        <taxon>Eukaryota</taxon>
        <taxon>Metazoa</taxon>
        <taxon>Spiralia</taxon>
        <taxon>Lophotrochozoa</taxon>
        <taxon>Mollusca</taxon>
        <taxon>Bivalvia</taxon>
        <taxon>Autobranchia</taxon>
        <taxon>Pteriomorphia</taxon>
        <taxon>Ostreida</taxon>
        <taxon>Ostreoidea</taxon>
        <taxon>Ostreidae</taxon>
        <taxon>Magallana</taxon>
    </lineage>
</organism>
<evidence type="ECO:0000256" key="1">
    <source>
        <dbReference type="ARBA" id="ARBA00004141"/>
    </source>
</evidence>
<dbReference type="OrthoDB" id="8065060at2759"/>
<dbReference type="PRINTS" id="PR01078">
    <property type="entry name" value="AMINACHANNEL"/>
</dbReference>
<dbReference type="Gene3D" id="1.10.287.770">
    <property type="entry name" value="YojJ-like"/>
    <property type="match status" value="1"/>
</dbReference>
<accession>A0A8W8J1A8</accession>
<keyword evidence="9 11" id="KW-0739">Sodium transport</keyword>
<evidence type="ECO:0000256" key="7">
    <source>
        <dbReference type="ARBA" id="ARBA00023065"/>
    </source>
</evidence>
<keyword evidence="6" id="KW-0915">Sodium</keyword>
<evidence type="ECO:0000256" key="8">
    <source>
        <dbReference type="ARBA" id="ARBA00023136"/>
    </source>
</evidence>
<evidence type="ECO:0000256" key="9">
    <source>
        <dbReference type="ARBA" id="ARBA00023201"/>
    </source>
</evidence>
<dbReference type="GO" id="GO:0005886">
    <property type="term" value="C:plasma membrane"/>
    <property type="evidence" value="ECO:0007669"/>
    <property type="project" value="TreeGrafter"/>
</dbReference>